<keyword evidence="2" id="KW-1185">Reference proteome</keyword>
<accession>A0A016SB65</accession>
<dbReference type="Proteomes" id="UP000024635">
    <property type="component" value="Unassembled WGS sequence"/>
</dbReference>
<comment type="caution">
    <text evidence="1">The sequence shown here is derived from an EMBL/GenBank/DDBJ whole genome shotgun (WGS) entry which is preliminary data.</text>
</comment>
<sequence>MPRFQDTKTFELLRQWHILQPSYAGTSHVEHKPRSIFEDSDTVLHLEKDSLNDAAVQVQKVTTKIPATKKSAIDCRKLQKRRKFSEIWELTWTHSITWAAAGSHAVFPTSNQHGRQLLAHVNIKTIQKC</sequence>
<evidence type="ECO:0000313" key="2">
    <source>
        <dbReference type="Proteomes" id="UP000024635"/>
    </source>
</evidence>
<name>A0A016SB65_9BILA</name>
<organism evidence="1 2">
    <name type="scientific">Ancylostoma ceylanicum</name>
    <dbReference type="NCBI Taxonomy" id="53326"/>
    <lineage>
        <taxon>Eukaryota</taxon>
        <taxon>Metazoa</taxon>
        <taxon>Ecdysozoa</taxon>
        <taxon>Nematoda</taxon>
        <taxon>Chromadorea</taxon>
        <taxon>Rhabditida</taxon>
        <taxon>Rhabditina</taxon>
        <taxon>Rhabditomorpha</taxon>
        <taxon>Strongyloidea</taxon>
        <taxon>Ancylostomatidae</taxon>
        <taxon>Ancylostomatinae</taxon>
        <taxon>Ancylostoma</taxon>
    </lineage>
</organism>
<dbReference type="OrthoDB" id="10543580at2759"/>
<gene>
    <name evidence="1" type="primary">Acey_s0260.g520</name>
    <name evidence="1" type="ORF">Y032_0260g520</name>
</gene>
<evidence type="ECO:0000313" key="1">
    <source>
        <dbReference type="EMBL" id="EYB87572.1"/>
    </source>
</evidence>
<protein>
    <submittedName>
        <fullName evidence="1">Uncharacterized protein</fullName>
    </submittedName>
</protein>
<dbReference type="EMBL" id="JARK01001596">
    <property type="protein sequence ID" value="EYB87572.1"/>
    <property type="molecule type" value="Genomic_DNA"/>
</dbReference>
<proteinExistence type="predicted"/>
<reference evidence="2" key="1">
    <citation type="journal article" date="2015" name="Nat. Genet.">
        <title>The genome and transcriptome of the zoonotic hookworm Ancylostoma ceylanicum identify infection-specific gene families.</title>
        <authorList>
            <person name="Schwarz E.M."/>
            <person name="Hu Y."/>
            <person name="Antoshechkin I."/>
            <person name="Miller M.M."/>
            <person name="Sternberg P.W."/>
            <person name="Aroian R.V."/>
        </authorList>
    </citation>
    <scope>NUCLEOTIDE SEQUENCE</scope>
    <source>
        <strain evidence="2">HY135</strain>
    </source>
</reference>
<dbReference type="AlphaFoldDB" id="A0A016SB65"/>